<comment type="caution">
    <text evidence="4">The sequence shown here is derived from an EMBL/GenBank/DDBJ whole genome shotgun (WGS) entry which is preliminary data.</text>
</comment>
<feature type="chain" id="PRO_5045746594" description="DUF4430 domain-containing protein" evidence="3">
    <location>
        <begin position="31"/>
        <end position="299"/>
    </location>
</feature>
<evidence type="ECO:0000313" key="4">
    <source>
        <dbReference type="EMBL" id="GAA1522893.1"/>
    </source>
</evidence>
<evidence type="ECO:0000256" key="2">
    <source>
        <dbReference type="SAM" id="Phobius"/>
    </source>
</evidence>
<evidence type="ECO:0008006" key="6">
    <source>
        <dbReference type="Google" id="ProtNLM"/>
    </source>
</evidence>
<proteinExistence type="predicted"/>
<keyword evidence="2" id="KW-0812">Transmembrane</keyword>
<reference evidence="4 5" key="1">
    <citation type="journal article" date="2019" name="Int. J. Syst. Evol. Microbiol.">
        <title>The Global Catalogue of Microorganisms (GCM) 10K type strain sequencing project: providing services to taxonomists for standard genome sequencing and annotation.</title>
        <authorList>
            <consortium name="The Broad Institute Genomics Platform"/>
            <consortium name="The Broad Institute Genome Sequencing Center for Infectious Disease"/>
            <person name="Wu L."/>
            <person name="Ma J."/>
        </authorList>
    </citation>
    <scope>NUCLEOTIDE SEQUENCE [LARGE SCALE GENOMIC DNA]</scope>
    <source>
        <strain evidence="4 5">JCM 14942</strain>
    </source>
</reference>
<evidence type="ECO:0000256" key="3">
    <source>
        <dbReference type="SAM" id="SignalP"/>
    </source>
</evidence>
<evidence type="ECO:0000256" key="1">
    <source>
        <dbReference type="SAM" id="MobiDB-lite"/>
    </source>
</evidence>
<feature type="transmembrane region" description="Helical" evidence="2">
    <location>
        <begin position="272"/>
        <end position="292"/>
    </location>
</feature>
<keyword evidence="2" id="KW-1133">Transmembrane helix</keyword>
<name>A0ABN2AP00_9ACTN</name>
<feature type="compositionally biased region" description="Low complexity" evidence="1">
    <location>
        <begin position="155"/>
        <end position="174"/>
    </location>
</feature>
<gene>
    <name evidence="4" type="ORF">GCM10009788_28490</name>
</gene>
<feature type="signal peptide" evidence="3">
    <location>
        <begin position="1"/>
        <end position="30"/>
    </location>
</feature>
<feature type="region of interest" description="Disordered" evidence="1">
    <location>
        <begin position="145"/>
        <end position="272"/>
    </location>
</feature>
<dbReference type="EMBL" id="BAAAOR010000023">
    <property type="protein sequence ID" value="GAA1522893.1"/>
    <property type="molecule type" value="Genomic_DNA"/>
</dbReference>
<keyword evidence="3" id="KW-0732">Signal</keyword>
<sequence length="299" mass="29125">MTPTRSLRTVAATLLVAAAVVLLPHAPATAAACSGTGGVTVVVDAGELGAGISAGCDPSVAAGEVAAKNFADAGYTIEYSQASGMSGFVCKVNGNPADGHCTETDAYWSLWWSDGRSGTWIYANRGVGGLKVPDGGYVAFSWHQGAGKASPPDVAATPRATAPKPSASPSPTKSGQGGKGKSAKKTGKATPSATPSPSASSTTPTTSPSASPSTTAPTEAPTDATSTAAPSDTPSQTATSGLPSIDEITDGPEATSADAGAGGDDDGSGFPAWLGVGLVVVVLGAAAAVPLLRRRGAKA</sequence>
<evidence type="ECO:0000313" key="5">
    <source>
        <dbReference type="Proteomes" id="UP001500842"/>
    </source>
</evidence>
<feature type="compositionally biased region" description="Low complexity" evidence="1">
    <location>
        <begin position="188"/>
        <end position="240"/>
    </location>
</feature>
<dbReference type="PROSITE" id="PS51257">
    <property type="entry name" value="PROKAR_LIPOPROTEIN"/>
    <property type="match status" value="1"/>
</dbReference>
<dbReference type="RefSeq" id="WP_344112483.1">
    <property type="nucleotide sequence ID" value="NZ_BAAAOR010000023.1"/>
</dbReference>
<protein>
    <recommendedName>
        <fullName evidence="6">DUF4430 domain-containing protein</fullName>
    </recommendedName>
</protein>
<dbReference type="Proteomes" id="UP001500842">
    <property type="component" value="Unassembled WGS sequence"/>
</dbReference>
<accession>A0ABN2AP00</accession>
<keyword evidence="2" id="KW-0472">Membrane</keyword>
<keyword evidence="5" id="KW-1185">Reference proteome</keyword>
<organism evidence="4 5">
    <name type="scientific">Nocardioides humi</name>
    <dbReference type="NCBI Taxonomy" id="449461"/>
    <lineage>
        <taxon>Bacteria</taxon>
        <taxon>Bacillati</taxon>
        <taxon>Actinomycetota</taxon>
        <taxon>Actinomycetes</taxon>
        <taxon>Propionibacteriales</taxon>
        <taxon>Nocardioidaceae</taxon>
        <taxon>Nocardioides</taxon>
    </lineage>
</organism>